<evidence type="ECO:0000313" key="4">
    <source>
        <dbReference type="Proteomes" id="UP000075666"/>
    </source>
</evidence>
<dbReference type="OrthoDB" id="2965169at2"/>
<dbReference type="InterPro" id="IPR014617">
    <property type="entry name" value="YphA_Bacsu"/>
</dbReference>
<protein>
    <submittedName>
        <fullName evidence="2">Uncharacterized protein</fullName>
    </submittedName>
</protein>
<feature type="transmembrane region" description="Helical" evidence="1">
    <location>
        <begin position="77"/>
        <end position="96"/>
    </location>
</feature>
<evidence type="ECO:0000256" key="1">
    <source>
        <dbReference type="SAM" id="Phobius"/>
    </source>
</evidence>
<dbReference type="AlphaFoldDB" id="A0A150LAN6"/>
<dbReference type="PATRIC" id="fig|46224.3.peg.1725"/>
<dbReference type="Pfam" id="PF24124">
    <property type="entry name" value="YphA"/>
    <property type="match status" value="1"/>
</dbReference>
<dbReference type="EMBL" id="LQYN01000025">
    <property type="protein sequence ID" value="KYD09280.1"/>
    <property type="molecule type" value="Genomic_DNA"/>
</dbReference>
<dbReference type="Proteomes" id="UP000595512">
    <property type="component" value="Chromosome"/>
</dbReference>
<reference evidence="2 4" key="1">
    <citation type="submission" date="2016-01" db="EMBL/GenBank/DDBJ databases">
        <title>Genome Sequences of Twelve Sporeforming Bacillus Species Isolated from Foods.</title>
        <authorList>
            <person name="Berendsen E.M."/>
            <person name="Wells-Bennik M.H."/>
            <person name="Krawcyk A.O."/>
            <person name="De Jong A."/>
            <person name="Holsappel S."/>
            <person name="Eijlander R.T."/>
            <person name="Kuipers O.P."/>
        </authorList>
    </citation>
    <scope>NUCLEOTIDE SEQUENCE [LARGE SCALE GENOMIC DNA]</scope>
    <source>
        <strain evidence="2 4">B4102</strain>
    </source>
</reference>
<organism evidence="2 4">
    <name type="scientific">Heyndrickxia sporothermodurans</name>
    <dbReference type="NCBI Taxonomy" id="46224"/>
    <lineage>
        <taxon>Bacteria</taxon>
        <taxon>Bacillati</taxon>
        <taxon>Bacillota</taxon>
        <taxon>Bacilli</taxon>
        <taxon>Bacillales</taxon>
        <taxon>Bacillaceae</taxon>
        <taxon>Heyndrickxia</taxon>
    </lineage>
</organism>
<evidence type="ECO:0000313" key="3">
    <source>
        <dbReference type="EMBL" id="QQX24488.1"/>
    </source>
</evidence>
<dbReference type="EMBL" id="CP066701">
    <property type="protein sequence ID" value="QQX24488.1"/>
    <property type="molecule type" value="Genomic_DNA"/>
</dbReference>
<keyword evidence="1" id="KW-0472">Membrane</keyword>
<evidence type="ECO:0000313" key="5">
    <source>
        <dbReference type="Proteomes" id="UP000595512"/>
    </source>
</evidence>
<evidence type="ECO:0000313" key="2">
    <source>
        <dbReference type="EMBL" id="KYD09280.1"/>
    </source>
</evidence>
<name>A0A150LAN6_9BACI</name>
<dbReference type="KEGG" id="hspo:JGZ69_17110"/>
<sequence>MSGFFYLFFLWSVWIFSTFIISKQNKIRIWLATLSLLLLILFPYKINLFTLTIQLPSLVMLAICFYHFSKLSLVKKIYMFVAIFIMMTGFCGMLLLELYDPVWMFFDRRFLLGGFLFLLSKLLFSQTLYSQIICTTAGTLQGEVIYSLILKKWNFPYTIGSADYLDVYTIFLSISFTWTFMNYAFSNISTKSNIEREKQG</sequence>
<reference evidence="3 5" key="2">
    <citation type="submission" date="2020-12" db="EMBL/GenBank/DDBJ databases">
        <title>Taxonomic evaluation of the Bacillus sporothermodurans group of bacteria based on whole genome sequences.</title>
        <authorList>
            <person name="Fiedler G."/>
            <person name="Herbstmann A.-D."/>
            <person name="Doll E."/>
            <person name="Wenning M."/>
            <person name="Brinks E."/>
            <person name="Kabisch J."/>
            <person name="Breitenwieser F."/>
            <person name="Lappann M."/>
            <person name="Boehnlein C."/>
            <person name="Franz C."/>
        </authorList>
    </citation>
    <scope>NUCLEOTIDE SEQUENCE [LARGE SCALE GENOMIC DNA]</scope>
    <source>
        <strain evidence="3 5">DSM 10599</strain>
    </source>
</reference>
<dbReference type="PIRSF" id="PIRSF036710">
    <property type="entry name" value="YphA_Bacsu"/>
    <property type="match status" value="1"/>
</dbReference>
<keyword evidence="1" id="KW-1133">Transmembrane helix</keyword>
<dbReference type="Proteomes" id="UP000075666">
    <property type="component" value="Unassembled WGS sequence"/>
</dbReference>
<feature type="transmembrane region" description="Helical" evidence="1">
    <location>
        <begin position="170"/>
        <end position="188"/>
    </location>
</feature>
<dbReference type="STRING" id="46224.B4102_2546"/>
<gene>
    <name evidence="2" type="ORF">B4102_2546</name>
    <name evidence="3" type="ORF">JGZ69_17110</name>
</gene>
<dbReference type="RefSeq" id="WP_066228684.1">
    <property type="nucleotide sequence ID" value="NZ_CP066701.1"/>
</dbReference>
<keyword evidence="1" id="KW-0812">Transmembrane</keyword>
<keyword evidence="4" id="KW-1185">Reference proteome</keyword>
<proteinExistence type="predicted"/>
<feature type="transmembrane region" description="Helical" evidence="1">
    <location>
        <begin position="29"/>
        <end position="46"/>
    </location>
</feature>
<accession>A0A150LAN6</accession>
<feature type="transmembrane region" description="Helical" evidence="1">
    <location>
        <begin position="6"/>
        <end position="22"/>
    </location>
</feature>